<evidence type="ECO:0000313" key="1">
    <source>
        <dbReference type="EMBL" id="MEJ8574549.1"/>
    </source>
</evidence>
<dbReference type="Proteomes" id="UP001378188">
    <property type="component" value="Unassembled WGS sequence"/>
</dbReference>
<dbReference type="RefSeq" id="WP_340332246.1">
    <property type="nucleotide sequence ID" value="NZ_JAZHOF010000012.1"/>
</dbReference>
<evidence type="ECO:0000313" key="2">
    <source>
        <dbReference type="Proteomes" id="UP001378188"/>
    </source>
</evidence>
<keyword evidence="2" id="KW-1185">Reference proteome</keyword>
<accession>A0AAW9S022</accession>
<reference evidence="1 2" key="1">
    <citation type="submission" date="2024-02" db="EMBL/GenBank/DDBJ databases">
        <title>Genome analysis and characterization of Microbaculum marinisediminis sp. nov., isolated from marine sediment.</title>
        <authorList>
            <person name="Du Z.-J."/>
            <person name="Ye Y.-Q."/>
            <person name="Zhang Z.-R."/>
            <person name="Yuan S.-M."/>
            <person name="Zhang X.-Y."/>
        </authorList>
    </citation>
    <scope>NUCLEOTIDE SEQUENCE [LARGE SCALE GENOMIC DNA]</scope>
    <source>
        <strain evidence="1 2">SDUM1044001</strain>
    </source>
</reference>
<gene>
    <name evidence="1" type="ORF">V3328_23925</name>
</gene>
<comment type="caution">
    <text evidence="1">The sequence shown here is derived from an EMBL/GenBank/DDBJ whole genome shotgun (WGS) entry which is preliminary data.</text>
</comment>
<name>A0AAW9S022_9HYPH</name>
<dbReference type="AlphaFoldDB" id="A0AAW9S022"/>
<organism evidence="1 2">
    <name type="scientific">Microbaculum marinum</name>
    <dbReference type="NCBI Taxonomy" id="1764581"/>
    <lineage>
        <taxon>Bacteria</taxon>
        <taxon>Pseudomonadati</taxon>
        <taxon>Pseudomonadota</taxon>
        <taxon>Alphaproteobacteria</taxon>
        <taxon>Hyphomicrobiales</taxon>
        <taxon>Tepidamorphaceae</taxon>
        <taxon>Microbaculum</taxon>
    </lineage>
</organism>
<proteinExistence type="predicted"/>
<protein>
    <submittedName>
        <fullName evidence="1">Uncharacterized protein</fullName>
    </submittedName>
</protein>
<sequence length="88" mass="9848">MNHIGGGVAQLRIIDEEHANAVKRLFLSTQSGARSFSLNGRTWQFDTHNWKMLNGEIGSVVPIVPVQGEPSLKLTAKEEHRIVRGQWT</sequence>
<dbReference type="EMBL" id="JAZHOF010000012">
    <property type="protein sequence ID" value="MEJ8574549.1"/>
    <property type="molecule type" value="Genomic_DNA"/>
</dbReference>